<proteinExistence type="predicted"/>
<name>A0A7W6DJA7_9RHOB</name>
<dbReference type="AlphaFoldDB" id="A0A7W6DJA7"/>
<organism evidence="1 2">
    <name type="scientific">Sagittula marina</name>
    <dbReference type="NCBI Taxonomy" id="943940"/>
    <lineage>
        <taxon>Bacteria</taxon>
        <taxon>Pseudomonadati</taxon>
        <taxon>Pseudomonadota</taxon>
        <taxon>Alphaproteobacteria</taxon>
        <taxon>Rhodobacterales</taxon>
        <taxon>Roseobacteraceae</taxon>
        <taxon>Sagittula</taxon>
    </lineage>
</organism>
<sequence>MERHSDVWLHSPYKVGLPIPLDCETRAMLRLFLAPILQQSESWQDVAARLEERGYELGFCEGRMVVYNDIGQALCTGSDIGIPMSELSRRLGRPCIIAHPDGETGALRRAKA</sequence>
<keyword evidence="2" id="KW-1185">Reference proteome</keyword>
<reference evidence="1 2" key="1">
    <citation type="submission" date="2020-08" db="EMBL/GenBank/DDBJ databases">
        <title>Genomic Encyclopedia of Type Strains, Phase IV (KMG-IV): sequencing the most valuable type-strain genomes for metagenomic binning, comparative biology and taxonomic classification.</title>
        <authorList>
            <person name="Goeker M."/>
        </authorList>
    </citation>
    <scope>NUCLEOTIDE SEQUENCE [LARGE SCALE GENOMIC DNA]</scope>
    <source>
        <strain evidence="1 2">DSM 102235</strain>
    </source>
</reference>
<accession>A0A7W6DJA7</accession>
<dbReference type="EMBL" id="JACIEJ010000001">
    <property type="protein sequence ID" value="MBB3984068.1"/>
    <property type="molecule type" value="Genomic_DNA"/>
</dbReference>
<dbReference type="RefSeq" id="WP_183962687.1">
    <property type="nucleotide sequence ID" value="NZ_BAABBZ010000012.1"/>
</dbReference>
<protein>
    <submittedName>
        <fullName evidence="1">Uncharacterized protein</fullName>
    </submittedName>
</protein>
<comment type="caution">
    <text evidence="1">The sequence shown here is derived from an EMBL/GenBank/DDBJ whole genome shotgun (WGS) entry which is preliminary data.</text>
</comment>
<gene>
    <name evidence="1" type="ORF">GGQ68_000379</name>
</gene>
<evidence type="ECO:0000313" key="2">
    <source>
        <dbReference type="Proteomes" id="UP000541426"/>
    </source>
</evidence>
<dbReference type="Proteomes" id="UP000541426">
    <property type="component" value="Unassembled WGS sequence"/>
</dbReference>
<evidence type="ECO:0000313" key="1">
    <source>
        <dbReference type="EMBL" id="MBB3984068.1"/>
    </source>
</evidence>